<dbReference type="InterPro" id="IPR024571">
    <property type="entry name" value="ERAP1-like_C_dom"/>
</dbReference>
<dbReference type="STRING" id="104452.A0A0L7KM54"/>
<comment type="subunit">
    <text evidence="6">Homodimer; disulfide-linked.</text>
</comment>
<evidence type="ECO:0000256" key="5">
    <source>
        <dbReference type="ARBA" id="ARBA00010136"/>
    </source>
</evidence>
<keyword evidence="19" id="KW-0472">Membrane</keyword>
<keyword evidence="15" id="KW-0862">Zinc</keyword>
<proteinExistence type="inferred from homology"/>
<evidence type="ECO:0000256" key="21">
    <source>
        <dbReference type="ARBA" id="ARBA00023180"/>
    </source>
</evidence>
<dbReference type="GO" id="GO:0005886">
    <property type="term" value="C:plasma membrane"/>
    <property type="evidence" value="ECO:0007669"/>
    <property type="project" value="UniProtKB-SubCell"/>
</dbReference>
<comment type="subcellular location">
    <subcellularLocation>
        <location evidence="4">Cell membrane</location>
        <topology evidence="4">Lipid-anchor</topology>
        <topology evidence="4">GPI-anchor</topology>
    </subcellularLocation>
    <subcellularLocation>
        <location evidence="3">Cell membrane</location>
        <topology evidence="3">Single-pass type II membrane protein</topology>
    </subcellularLocation>
</comment>
<evidence type="ECO:0000256" key="11">
    <source>
        <dbReference type="ARBA" id="ARBA00022670"/>
    </source>
</evidence>
<dbReference type="InterPro" id="IPR001930">
    <property type="entry name" value="Peptidase_M1"/>
</dbReference>
<keyword evidence="12" id="KW-0812">Transmembrane</keyword>
<keyword evidence="10" id="KW-0336">GPI-anchor</keyword>
<dbReference type="GO" id="GO:0098552">
    <property type="term" value="C:side of membrane"/>
    <property type="evidence" value="ECO:0007669"/>
    <property type="project" value="UniProtKB-KW"/>
</dbReference>
<dbReference type="Gene3D" id="1.25.50.20">
    <property type="match status" value="2"/>
</dbReference>
<evidence type="ECO:0000256" key="3">
    <source>
        <dbReference type="ARBA" id="ARBA00004401"/>
    </source>
</evidence>
<keyword evidence="14" id="KW-0378">Hydrolase</keyword>
<comment type="catalytic activity">
    <reaction evidence="1">
        <text>Release of N-terminal glutamate (and to a lesser extent aspartate) from a peptide.</text>
        <dbReference type="EC" id="3.4.11.7"/>
    </reaction>
</comment>
<dbReference type="Pfam" id="PF01433">
    <property type="entry name" value="Peptidase_M1"/>
    <property type="match status" value="2"/>
</dbReference>
<keyword evidence="11" id="KW-0645">Protease</keyword>
<accession>A0A0L7KM54</accession>
<dbReference type="Pfam" id="PF11838">
    <property type="entry name" value="ERAP1_C"/>
    <property type="match status" value="1"/>
</dbReference>
<keyword evidence="9" id="KW-1003">Cell membrane</keyword>
<dbReference type="EMBL" id="JTDY01009059">
    <property type="protein sequence ID" value="KOB64146.1"/>
    <property type="molecule type" value="Genomic_DNA"/>
</dbReference>
<evidence type="ECO:0000256" key="1">
    <source>
        <dbReference type="ARBA" id="ARBA00001703"/>
    </source>
</evidence>
<keyword evidence="18" id="KW-0482">Metalloprotease</keyword>
<dbReference type="GO" id="GO:0042277">
    <property type="term" value="F:peptide binding"/>
    <property type="evidence" value="ECO:0007669"/>
    <property type="project" value="TreeGrafter"/>
</dbReference>
<dbReference type="Proteomes" id="UP000037510">
    <property type="component" value="Unassembled WGS sequence"/>
</dbReference>
<dbReference type="PANTHER" id="PTHR11533">
    <property type="entry name" value="PROTEASE M1 ZINC METALLOPROTEASE"/>
    <property type="match status" value="1"/>
</dbReference>
<evidence type="ECO:0000256" key="18">
    <source>
        <dbReference type="ARBA" id="ARBA00023049"/>
    </source>
</evidence>
<dbReference type="GO" id="GO:0070006">
    <property type="term" value="F:metalloaminopeptidase activity"/>
    <property type="evidence" value="ECO:0007669"/>
    <property type="project" value="TreeGrafter"/>
</dbReference>
<dbReference type="InterPro" id="IPR027268">
    <property type="entry name" value="Peptidase_M4/M1_CTD_sf"/>
</dbReference>
<comment type="caution">
    <text evidence="25">The sequence shown here is derived from an EMBL/GenBank/DDBJ whole genome shotgun (WGS) entry which is preliminary data.</text>
</comment>
<keyword evidence="13" id="KW-0479">Metal-binding</keyword>
<comment type="similarity">
    <text evidence="5">Belongs to the peptidase M1 family.</text>
</comment>
<evidence type="ECO:0000256" key="9">
    <source>
        <dbReference type="ARBA" id="ARBA00022475"/>
    </source>
</evidence>
<keyword evidence="22" id="KW-0449">Lipoprotein</keyword>
<evidence type="ECO:0000256" key="14">
    <source>
        <dbReference type="ARBA" id="ARBA00022801"/>
    </source>
</evidence>
<organism evidence="25 26">
    <name type="scientific">Operophtera brumata</name>
    <name type="common">Winter moth</name>
    <name type="synonym">Phalaena brumata</name>
    <dbReference type="NCBI Taxonomy" id="104452"/>
    <lineage>
        <taxon>Eukaryota</taxon>
        <taxon>Metazoa</taxon>
        <taxon>Ecdysozoa</taxon>
        <taxon>Arthropoda</taxon>
        <taxon>Hexapoda</taxon>
        <taxon>Insecta</taxon>
        <taxon>Pterygota</taxon>
        <taxon>Neoptera</taxon>
        <taxon>Endopterygota</taxon>
        <taxon>Lepidoptera</taxon>
        <taxon>Glossata</taxon>
        <taxon>Ditrysia</taxon>
        <taxon>Geometroidea</taxon>
        <taxon>Geometridae</taxon>
        <taxon>Larentiinae</taxon>
        <taxon>Operophtera</taxon>
    </lineage>
</organism>
<comment type="cofactor">
    <cofactor evidence="2">
        <name>Zn(2+)</name>
        <dbReference type="ChEBI" id="CHEBI:29105"/>
    </cofactor>
</comment>
<keyword evidence="20" id="KW-1015">Disulfide bond</keyword>
<evidence type="ECO:0000256" key="19">
    <source>
        <dbReference type="ARBA" id="ARBA00023136"/>
    </source>
</evidence>
<keyword evidence="8 25" id="KW-0031">Aminopeptidase</keyword>
<evidence type="ECO:0000256" key="4">
    <source>
        <dbReference type="ARBA" id="ARBA00004609"/>
    </source>
</evidence>
<evidence type="ECO:0000313" key="25">
    <source>
        <dbReference type="EMBL" id="KOB64146.1"/>
    </source>
</evidence>
<evidence type="ECO:0000256" key="7">
    <source>
        <dbReference type="ARBA" id="ARBA00012567"/>
    </source>
</evidence>
<keyword evidence="26" id="KW-1185">Reference proteome</keyword>
<dbReference type="InterPro" id="IPR050344">
    <property type="entry name" value="Peptidase_M1_aminopeptidases"/>
</dbReference>
<evidence type="ECO:0000313" key="26">
    <source>
        <dbReference type="Proteomes" id="UP000037510"/>
    </source>
</evidence>
<evidence type="ECO:0000256" key="17">
    <source>
        <dbReference type="ARBA" id="ARBA00022989"/>
    </source>
</evidence>
<dbReference type="SUPFAM" id="SSF55486">
    <property type="entry name" value="Metalloproteases ('zincins'), catalytic domain"/>
    <property type="match status" value="1"/>
</dbReference>
<dbReference type="EC" id="3.4.11.7" evidence="7"/>
<evidence type="ECO:0000256" key="12">
    <source>
        <dbReference type="ARBA" id="ARBA00022692"/>
    </source>
</evidence>
<reference evidence="25 26" key="1">
    <citation type="journal article" date="2015" name="Genome Biol. Evol.">
        <title>The genome of winter moth (Operophtera brumata) provides a genomic perspective on sexual dimorphism and phenology.</title>
        <authorList>
            <person name="Derks M.F."/>
            <person name="Smit S."/>
            <person name="Salis L."/>
            <person name="Schijlen E."/>
            <person name="Bossers A."/>
            <person name="Mateman C."/>
            <person name="Pijl A.S."/>
            <person name="de Ridder D."/>
            <person name="Groenen M.A."/>
            <person name="Visser M.E."/>
            <person name="Megens H.J."/>
        </authorList>
    </citation>
    <scope>NUCLEOTIDE SEQUENCE [LARGE SCALE GENOMIC DNA]</scope>
    <source>
        <strain evidence="25">WM2013NL</strain>
        <tissue evidence="25">Head and thorax</tissue>
    </source>
</reference>
<dbReference type="GO" id="GO:0008270">
    <property type="term" value="F:zinc ion binding"/>
    <property type="evidence" value="ECO:0007669"/>
    <property type="project" value="InterPro"/>
</dbReference>
<evidence type="ECO:0000259" key="24">
    <source>
        <dbReference type="Pfam" id="PF11838"/>
    </source>
</evidence>
<feature type="domain" description="Peptidase M1 membrane alanine aminopeptidase" evidence="23">
    <location>
        <begin position="101"/>
        <end position="143"/>
    </location>
</feature>
<dbReference type="InterPro" id="IPR014782">
    <property type="entry name" value="Peptidase_M1_dom"/>
</dbReference>
<evidence type="ECO:0000256" key="16">
    <source>
        <dbReference type="ARBA" id="ARBA00022837"/>
    </source>
</evidence>
<dbReference type="GO" id="GO:0006508">
    <property type="term" value="P:proteolysis"/>
    <property type="evidence" value="ECO:0007669"/>
    <property type="project" value="UniProtKB-KW"/>
</dbReference>
<evidence type="ECO:0000256" key="13">
    <source>
        <dbReference type="ARBA" id="ARBA00022723"/>
    </source>
</evidence>
<keyword evidence="16" id="KW-0106">Calcium</keyword>
<dbReference type="GO" id="GO:0043171">
    <property type="term" value="P:peptide catabolic process"/>
    <property type="evidence" value="ECO:0007669"/>
    <property type="project" value="TreeGrafter"/>
</dbReference>
<dbReference type="PANTHER" id="PTHR11533:SF276">
    <property type="entry name" value="GLUTAMYL AMINOPEPTIDASE"/>
    <property type="match status" value="1"/>
</dbReference>
<evidence type="ECO:0000256" key="22">
    <source>
        <dbReference type="ARBA" id="ARBA00023288"/>
    </source>
</evidence>
<dbReference type="Gene3D" id="1.10.390.10">
    <property type="entry name" value="Neutral Protease Domain 2"/>
    <property type="match status" value="2"/>
</dbReference>
<protein>
    <recommendedName>
        <fullName evidence="7">glutamyl aminopeptidase</fullName>
        <ecNumber evidence="7">3.4.11.7</ecNumber>
    </recommendedName>
</protein>
<evidence type="ECO:0000256" key="2">
    <source>
        <dbReference type="ARBA" id="ARBA00001947"/>
    </source>
</evidence>
<dbReference type="GO" id="GO:0004230">
    <property type="term" value="F:glutamyl aminopeptidase activity"/>
    <property type="evidence" value="ECO:0007669"/>
    <property type="project" value="UniProtKB-EC"/>
</dbReference>
<dbReference type="GO" id="GO:0005615">
    <property type="term" value="C:extracellular space"/>
    <property type="evidence" value="ECO:0007669"/>
    <property type="project" value="TreeGrafter"/>
</dbReference>
<evidence type="ECO:0000256" key="8">
    <source>
        <dbReference type="ARBA" id="ARBA00022438"/>
    </source>
</evidence>
<dbReference type="GO" id="GO:0005737">
    <property type="term" value="C:cytoplasm"/>
    <property type="evidence" value="ECO:0007669"/>
    <property type="project" value="TreeGrafter"/>
</dbReference>
<evidence type="ECO:0000256" key="15">
    <source>
        <dbReference type="ARBA" id="ARBA00022833"/>
    </source>
</evidence>
<evidence type="ECO:0000256" key="10">
    <source>
        <dbReference type="ARBA" id="ARBA00022622"/>
    </source>
</evidence>
<evidence type="ECO:0000256" key="6">
    <source>
        <dbReference type="ARBA" id="ARBA00011748"/>
    </source>
</evidence>
<keyword evidence="17" id="KW-1133">Transmembrane helix</keyword>
<name>A0A0L7KM54_OPEBR</name>
<feature type="domain" description="Peptidase M1 membrane alanine aminopeptidase" evidence="23">
    <location>
        <begin position="1"/>
        <end position="78"/>
    </location>
</feature>
<dbReference type="AlphaFoldDB" id="A0A0L7KM54"/>
<sequence length="375" mass="43477">MIAIPDYVSGATEHWGLVTYRETQFLVDEATASATNKIGVANTIAHELAHMWFGNLVTMKWWDEVWLNEGFASYMQLDQFLTKTLHPVLTTDAKLSSHPIGASILRMLEGFTGEENFRRGVSDYLKKYEFGNTVTQQLLSSLEPFLLNPEATYQNDSDYNYRWFVPITFKTNKDDETWLKINNNQVGFYRVNYTQEMWQKLVEQLKHRSEQLSISDRAHLLNDAFSLAMARVVPYGLALDLSTYLSVEQDYKYVQSLITPLYMKQSMKSASQEEWDRLWVIYLKEEDVQEKSKIRLALTAPRDEAILKSSNPAGTSLVWDDVRARWPEYVDRFTLNSRYLGNFIPGVTASFDTEDRLKQFNICITVYSVHGERLI</sequence>
<evidence type="ECO:0000256" key="20">
    <source>
        <dbReference type="ARBA" id="ARBA00023157"/>
    </source>
</evidence>
<feature type="domain" description="ERAP1-like C-terminal" evidence="24">
    <location>
        <begin position="178"/>
        <end position="259"/>
    </location>
</feature>
<evidence type="ECO:0000259" key="23">
    <source>
        <dbReference type="Pfam" id="PF01433"/>
    </source>
</evidence>
<gene>
    <name evidence="25" type="ORF">OBRU01_22085</name>
</gene>
<keyword evidence="21" id="KW-0325">Glycoprotein</keyword>
<dbReference type="PRINTS" id="PR00756">
    <property type="entry name" value="ALADIPTASE"/>
</dbReference>